<gene>
    <name evidence="2" type="ORF">CMUS01_16094</name>
</gene>
<evidence type="ECO:0000313" key="3">
    <source>
        <dbReference type="Proteomes" id="UP000639643"/>
    </source>
</evidence>
<evidence type="ECO:0000256" key="1">
    <source>
        <dbReference type="SAM" id="Phobius"/>
    </source>
</evidence>
<protein>
    <submittedName>
        <fullName evidence="2">7-dehydrocholesterol reductase</fullName>
    </submittedName>
</protein>
<dbReference type="PANTHER" id="PTHR32251">
    <property type="entry name" value="3-OXO-5-ALPHA-STEROID 4-DEHYDROGENASE"/>
    <property type="match status" value="1"/>
</dbReference>
<proteinExistence type="predicted"/>
<dbReference type="GO" id="GO:0016020">
    <property type="term" value="C:membrane"/>
    <property type="evidence" value="ECO:0007669"/>
    <property type="project" value="TreeGrafter"/>
</dbReference>
<sequence>MTDSRQPQEKHFDLIERGLKRRNVPGILAFVGLRGLDPLLQYKILADGWGASILAKVGLRSISPLAGVASSTSLSLLDNLNLPLPHLILLVMSVGSFAKQSYWLVGLCAEDFPPSAAVAVSIYNTLVNSTNSLLFLAASTSVLTAPREFPGTGLPYQVVLGSALFGVGMFLEIASEWQRKQFKDKPENKGKVIQEGLWGWARHINYGGYALWRAGYCMAASGFIGGTIMGAWQAFDFITRGVPTLNAYCQKRYGEQWTRFRRDVKWVLIPGVY</sequence>
<reference evidence="2" key="1">
    <citation type="journal article" date="2020" name="Phytopathology">
        <title>Genome Sequence Resources of Colletotrichum truncatum, C. plurivorum, C. musicola, and C. sojae: Four Species Pathogenic to Soybean (Glycine max).</title>
        <authorList>
            <person name="Rogerio F."/>
            <person name="Boufleur T.R."/>
            <person name="Ciampi-Guillardi M."/>
            <person name="Sukno S.A."/>
            <person name="Thon M.R."/>
            <person name="Massola Junior N.S."/>
            <person name="Baroncelli R."/>
        </authorList>
    </citation>
    <scope>NUCLEOTIDE SEQUENCE</scope>
    <source>
        <strain evidence="2">LFN0074</strain>
    </source>
</reference>
<keyword evidence="1" id="KW-1133">Transmembrane helix</keyword>
<dbReference type="Proteomes" id="UP000639643">
    <property type="component" value="Unassembled WGS sequence"/>
</dbReference>
<organism evidence="2 3">
    <name type="scientific">Colletotrichum musicola</name>
    <dbReference type="NCBI Taxonomy" id="2175873"/>
    <lineage>
        <taxon>Eukaryota</taxon>
        <taxon>Fungi</taxon>
        <taxon>Dikarya</taxon>
        <taxon>Ascomycota</taxon>
        <taxon>Pezizomycotina</taxon>
        <taxon>Sordariomycetes</taxon>
        <taxon>Hypocreomycetidae</taxon>
        <taxon>Glomerellales</taxon>
        <taxon>Glomerellaceae</taxon>
        <taxon>Colletotrichum</taxon>
        <taxon>Colletotrichum orchidearum species complex</taxon>
    </lineage>
</organism>
<feature type="transmembrane region" description="Helical" evidence="1">
    <location>
        <begin position="117"/>
        <end position="142"/>
    </location>
</feature>
<evidence type="ECO:0000313" key="2">
    <source>
        <dbReference type="EMBL" id="KAF6793418.1"/>
    </source>
</evidence>
<dbReference type="Pfam" id="PF06966">
    <property type="entry name" value="DUF1295"/>
    <property type="match status" value="1"/>
</dbReference>
<dbReference type="AlphaFoldDB" id="A0A8H6IRU1"/>
<keyword evidence="1" id="KW-0472">Membrane</keyword>
<accession>A0A8H6IRU1</accession>
<comment type="caution">
    <text evidence="2">The sequence shown here is derived from an EMBL/GenBank/DDBJ whole genome shotgun (WGS) entry which is preliminary data.</text>
</comment>
<dbReference type="PANTHER" id="PTHR32251:SF15">
    <property type="entry name" value="3-OXO-5-ALPHA-STEROID 4-DEHYDROGENASE (DUF1295)"/>
    <property type="match status" value="1"/>
</dbReference>
<keyword evidence="1" id="KW-0812">Transmembrane</keyword>
<dbReference type="InterPro" id="IPR010721">
    <property type="entry name" value="UstE-like"/>
</dbReference>
<name>A0A8H6IRU1_9PEZI</name>
<dbReference type="Gene3D" id="1.20.120.1630">
    <property type="match status" value="1"/>
</dbReference>
<dbReference type="EMBL" id="WIGM01001592">
    <property type="protein sequence ID" value="KAF6793418.1"/>
    <property type="molecule type" value="Genomic_DNA"/>
</dbReference>
<keyword evidence="3" id="KW-1185">Reference proteome</keyword>
<dbReference type="OrthoDB" id="67965at2759"/>
<feature type="transmembrane region" description="Helical" evidence="1">
    <location>
        <begin position="154"/>
        <end position="174"/>
    </location>
</feature>